<keyword evidence="4" id="KW-1185">Reference proteome</keyword>
<dbReference type="RefSeq" id="WP_216009500.1">
    <property type="nucleotide sequence ID" value="NZ_JAHKPV010000021.1"/>
</dbReference>
<name>A0ABS6ADM3_9GAMM</name>
<evidence type="ECO:0000313" key="3">
    <source>
        <dbReference type="EMBL" id="MBU2875740.1"/>
    </source>
</evidence>
<dbReference type="EMBL" id="JAHKPV010000021">
    <property type="protein sequence ID" value="MBU2875740.1"/>
    <property type="molecule type" value="Genomic_DNA"/>
</dbReference>
<organism evidence="3 4">
    <name type="scientific">Marinobacter salexigens</name>
    <dbReference type="NCBI Taxonomy" id="1925763"/>
    <lineage>
        <taxon>Bacteria</taxon>
        <taxon>Pseudomonadati</taxon>
        <taxon>Pseudomonadota</taxon>
        <taxon>Gammaproteobacteria</taxon>
        <taxon>Pseudomonadales</taxon>
        <taxon>Marinobacteraceae</taxon>
        <taxon>Marinobacter</taxon>
    </lineage>
</organism>
<evidence type="ECO:0000313" key="4">
    <source>
        <dbReference type="Proteomes" id="UP000753376"/>
    </source>
</evidence>
<protein>
    <submittedName>
        <fullName evidence="3">DUF1566 domain-containing protein</fullName>
    </submittedName>
</protein>
<evidence type="ECO:0000256" key="1">
    <source>
        <dbReference type="SAM" id="MobiDB-lite"/>
    </source>
</evidence>
<feature type="domain" description="Lcl C-terminal" evidence="2">
    <location>
        <begin position="69"/>
        <end position="210"/>
    </location>
</feature>
<accession>A0ABS6ADM3</accession>
<comment type="caution">
    <text evidence="3">The sequence shown here is derived from an EMBL/GenBank/DDBJ whole genome shotgun (WGS) entry which is preliminary data.</text>
</comment>
<gene>
    <name evidence="3" type="ORF">KO508_17220</name>
</gene>
<proteinExistence type="predicted"/>
<sequence>MQAVRFCGFRPLLSPVLAVSLVSVTLLTGCLSSGGSSGGGEEEGVPPLPEAAGEVLRERYQPLGESAAIVLDTKTNLAWKRCYYGQTWSSELSACEGSARTLTWTVARSLIDADGFRLPDLQELKSLVYCNNLHTSPNEIGELDIAEGCGSPTLSPTIEPTVFPDMRQLTVWTSSASESIEGAGLGIQFGSGVLSDFNSVEADYRIILVRNPEDGDDPRAADGSRPRTNDQ</sequence>
<reference evidence="3 4" key="1">
    <citation type="submission" date="2021-05" db="EMBL/GenBank/DDBJ databases">
        <title>Draft genomes of bacteria isolated from model marine particles.</title>
        <authorList>
            <person name="Datta M.S."/>
            <person name="Schwartzman J.A."/>
            <person name="Enke T.N."/>
            <person name="Saavedra J."/>
            <person name="Cermak N."/>
            <person name="Cordero O.X."/>
        </authorList>
    </citation>
    <scope>NUCLEOTIDE SEQUENCE [LARGE SCALE GENOMIC DNA]</scope>
    <source>
        <strain evidence="3 4">D2M19</strain>
    </source>
</reference>
<evidence type="ECO:0000259" key="2">
    <source>
        <dbReference type="Pfam" id="PF07603"/>
    </source>
</evidence>
<dbReference type="InterPro" id="IPR011460">
    <property type="entry name" value="Lcl_C"/>
</dbReference>
<dbReference type="PROSITE" id="PS51257">
    <property type="entry name" value="PROKAR_LIPOPROTEIN"/>
    <property type="match status" value="1"/>
</dbReference>
<feature type="region of interest" description="Disordered" evidence="1">
    <location>
        <begin position="211"/>
        <end position="231"/>
    </location>
</feature>
<dbReference type="Proteomes" id="UP000753376">
    <property type="component" value="Unassembled WGS sequence"/>
</dbReference>
<dbReference type="Pfam" id="PF07603">
    <property type="entry name" value="Lcl_C"/>
    <property type="match status" value="1"/>
</dbReference>